<dbReference type="SUPFAM" id="SSF56672">
    <property type="entry name" value="DNA/RNA polymerases"/>
    <property type="match status" value="1"/>
</dbReference>
<dbReference type="OrthoDB" id="121136at2759"/>
<dbReference type="CDD" id="cd01647">
    <property type="entry name" value="RT_LTR"/>
    <property type="match status" value="1"/>
</dbReference>
<sequence>MQFVDIDGPLFSHNLKEGEYEQVFRAIVQLVPEVGGIPEPIFKVVGEEFKDVFPEQLPYELPPMREDNFEVTLRKGAKPSSGVLFRLSKIMTVIAKIPLPLIEELFDQMVGCIVYTLIDLAQGYHQMIVVKSSRPYTAFRTHKETYQWCVAPMGVAGMPGIWSRLMHKLFDKIQIVVVYLDDIFLKSMEEHVEHLRAVCLVEFVCTLGKVFVWSVTSGFPWTRCIASRGNSGPTKDGSDSQQVNTVDYHFVSPHLAPETKRTFQKGYEEDPAFKQQSLEGAQKEKFVKHDGLMVFK</sequence>
<dbReference type="PANTHER" id="PTHR24559:SF451">
    <property type="entry name" value="REVERSE TRANSCRIPTASE"/>
    <property type="match status" value="1"/>
</dbReference>
<evidence type="ECO:0000313" key="2">
    <source>
        <dbReference type="EMBL" id="GMF42343.1"/>
    </source>
</evidence>
<dbReference type="Pfam" id="PF00078">
    <property type="entry name" value="RVT_1"/>
    <property type="match status" value="1"/>
</dbReference>
<comment type="caution">
    <text evidence="2">The sequence shown here is derived from an EMBL/GenBank/DDBJ whole genome shotgun (WGS) entry which is preliminary data.</text>
</comment>
<name>A0A9W6XNJ4_9STRA</name>
<evidence type="ECO:0000259" key="1">
    <source>
        <dbReference type="Pfam" id="PF00078"/>
    </source>
</evidence>
<dbReference type="Gene3D" id="3.10.10.10">
    <property type="entry name" value="HIV Type 1 Reverse Transcriptase, subunit A, domain 1"/>
    <property type="match status" value="1"/>
</dbReference>
<dbReference type="EMBL" id="BSXT01001428">
    <property type="protein sequence ID" value="GMF42343.1"/>
    <property type="molecule type" value="Genomic_DNA"/>
</dbReference>
<dbReference type="InterPro" id="IPR043128">
    <property type="entry name" value="Rev_trsase/Diguanyl_cyclase"/>
</dbReference>
<dbReference type="Gene3D" id="3.30.70.270">
    <property type="match status" value="1"/>
</dbReference>
<proteinExistence type="predicted"/>
<dbReference type="Proteomes" id="UP001165121">
    <property type="component" value="Unassembled WGS sequence"/>
</dbReference>
<dbReference type="InterPro" id="IPR053134">
    <property type="entry name" value="RNA-dir_DNA_polymerase"/>
</dbReference>
<protein>
    <submittedName>
        <fullName evidence="2">Unnamed protein product</fullName>
    </submittedName>
</protein>
<gene>
    <name evidence="2" type="ORF">Pfra01_001380800</name>
</gene>
<feature type="domain" description="Reverse transcriptase" evidence="1">
    <location>
        <begin position="103"/>
        <end position="198"/>
    </location>
</feature>
<dbReference type="InterPro" id="IPR000477">
    <property type="entry name" value="RT_dom"/>
</dbReference>
<dbReference type="InterPro" id="IPR043502">
    <property type="entry name" value="DNA/RNA_pol_sf"/>
</dbReference>
<accession>A0A9W6XNJ4</accession>
<organism evidence="2 3">
    <name type="scientific">Phytophthora fragariaefolia</name>
    <dbReference type="NCBI Taxonomy" id="1490495"/>
    <lineage>
        <taxon>Eukaryota</taxon>
        <taxon>Sar</taxon>
        <taxon>Stramenopiles</taxon>
        <taxon>Oomycota</taxon>
        <taxon>Peronosporomycetes</taxon>
        <taxon>Peronosporales</taxon>
        <taxon>Peronosporaceae</taxon>
        <taxon>Phytophthora</taxon>
    </lineage>
</organism>
<dbReference type="AlphaFoldDB" id="A0A9W6XNJ4"/>
<dbReference type="PANTHER" id="PTHR24559">
    <property type="entry name" value="TRANSPOSON TY3-I GAG-POL POLYPROTEIN"/>
    <property type="match status" value="1"/>
</dbReference>
<evidence type="ECO:0000313" key="3">
    <source>
        <dbReference type="Proteomes" id="UP001165121"/>
    </source>
</evidence>
<keyword evidence="3" id="KW-1185">Reference proteome</keyword>
<reference evidence="2" key="1">
    <citation type="submission" date="2023-04" db="EMBL/GenBank/DDBJ databases">
        <title>Phytophthora fragariaefolia NBRC 109709.</title>
        <authorList>
            <person name="Ichikawa N."/>
            <person name="Sato H."/>
            <person name="Tonouchi N."/>
        </authorList>
    </citation>
    <scope>NUCLEOTIDE SEQUENCE</scope>
    <source>
        <strain evidence="2">NBRC 109709</strain>
    </source>
</reference>